<dbReference type="CDD" id="cd00042">
    <property type="entry name" value="CY"/>
    <property type="match status" value="1"/>
</dbReference>
<reference evidence="7 8" key="3">
    <citation type="submission" date="2016-03" db="EMBL/GenBank/DDBJ databases">
        <title>EvidentialGene: Evidence-directed Construction of Genes on Genomes.</title>
        <authorList>
            <person name="Gilbert D.G."/>
            <person name="Choi J.-H."/>
            <person name="Mockaitis K."/>
            <person name="Colbourne J."/>
            <person name="Pfrender M."/>
        </authorList>
    </citation>
    <scope>NUCLEOTIDE SEQUENCE [LARGE SCALE GENOMIC DNA]</scope>
    <source>
        <strain evidence="7 8">Xinb3</strain>
        <tissue evidence="7">Complete organism</tissue>
    </source>
</reference>
<dbReference type="InterPro" id="IPR002223">
    <property type="entry name" value="Kunitz_BPTI"/>
</dbReference>
<dbReference type="EMBL" id="LRGB01001016">
    <property type="protein sequence ID" value="KZS13876.1"/>
    <property type="molecule type" value="Genomic_DNA"/>
</dbReference>
<accession>A0A0P4ZXK6</accession>
<dbReference type="GO" id="GO:0004869">
    <property type="term" value="F:cysteine-type endopeptidase inhibitor activity"/>
    <property type="evidence" value="ECO:0007669"/>
    <property type="project" value="InterPro"/>
</dbReference>
<name>A0A0P4ZXK6_9CRUS</name>
<dbReference type="Gene3D" id="3.10.450.10">
    <property type="match status" value="1"/>
</dbReference>
<dbReference type="PANTHER" id="PTHR47364">
    <property type="entry name" value="CYSTEINE PROTEINASE INHIBITOR 5"/>
    <property type="match status" value="1"/>
</dbReference>
<dbReference type="InterPro" id="IPR000010">
    <property type="entry name" value="Cystatin_dom"/>
</dbReference>
<evidence type="ECO:0000259" key="5">
    <source>
        <dbReference type="PROSITE" id="PS50279"/>
    </source>
</evidence>
<evidence type="ECO:0000313" key="6">
    <source>
        <dbReference type="EMBL" id="JAJ16766.1"/>
    </source>
</evidence>
<dbReference type="PROSITE" id="PS50279">
    <property type="entry name" value="BPTI_KUNITZ_2"/>
    <property type="match status" value="1"/>
</dbReference>
<proteinExistence type="inferred from homology"/>
<protein>
    <submittedName>
        <fullName evidence="6">Cathepsin o</fullName>
    </submittedName>
</protein>
<reference evidence="6" key="2">
    <citation type="submission" date="2015-10" db="EMBL/GenBank/DDBJ databases">
        <authorList>
            <person name="Gilbert D.G."/>
        </authorList>
    </citation>
    <scope>NUCLEOTIDE SEQUENCE</scope>
</reference>
<reference evidence="6" key="1">
    <citation type="submission" date="2015-10" db="EMBL/GenBank/DDBJ databases">
        <title>Daphnia magna gene sets from two clonal populations assembled and annotated with EvidentialGene.</title>
        <authorList>
            <person name="Gilbert D."/>
            <person name="Podicheti R."/>
            <person name="Orsini L."/>
            <person name="Colbourne J."/>
            <person name="Pfrender M."/>
        </authorList>
    </citation>
    <scope>NUCLEOTIDE SEQUENCE</scope>
</reference>
<evidence type="ECO:0000256" key="1">
    <source>
        <dbReference type="ARBA" id="ARBA00009403"/>
    </source>
</evidence>
<dbReference type="SMART" id="SM00043">
    <property type="entry name" value="CY"/>
    <property type="match status" value="1"/>
</dbReference>
<evidence type="ECO:0000313" key="7">
    <source>
        <dbReference type="EMBL" id="KZS13876.1"/>
    </source>
</evidence>
<comment type="similarity">
    <text evidence="1">Belongs to the cystatin family.</text>
</comment>
<evidence type="ECO:0000256" key="2">
    <source>
        <dbReference type="ARBA" id="ARBA00022690"/>
    </source>
</evidence>
<dbReference type="Pfam" id="PF16845">
    <property type="entry name" value="SQAPI"/>
    <property type="match status" value="1"/>
</dbReference>
<keyword evidence="4" id="KW-1015">Disulfide bond</keyword>
<keyword evidence="3" id="KW-0722">Serine protease inhibitor</keyword>
<dbReference type="GO" id="GO:0004867">
    <property type="term" value="F:serine-type endopeptidase inhibitor activity"/>
    <property type="evidence" value="ECO:0007669"/>
    <property type="project" value="UniProtKB-KW"/>
</dbReference>
<evidence type="ECO:0000256" key="3">
    <source>
        <dbReference type="ARBA" id="ARBA00022900"/>
    </source>
</evidence>
<dbReference type="Proteomes" id="UP000076858">
    <property type="component" value="Unassembled WGS sequence"/>
</dbReference>
<sequence>MHVDAHFRRNVLLRHFVRHHVDDLTKVDTLLMADSTKAVVTRKSSIEICNLPPIQNTSTATCMAFFPSWTFNSKSGKCESYVYGGCHRTENLFDTEQDCLAKCGPAVNTIRSFLNETEVQTDACVCSELAHDFCTMFVVDRVFMDSTEVIDVLSKQPNTGQIGPFSLTATLAAPSNRTTSHGPSSVHPLRTTPLEPIGPMLVGYSSVSPSDPDVQEMAQFAVDELSRGAHSLASPLVLVNVISAEKQTVAGVNYKLKLSLRNAELGTLACDVVVFDQSCSSTCRVSSFKCDPSFASSITPGNE</sequence>
<evidence type="ECO:0000256" key="4">
    <source>
        <dbReference type="ARBA" id="ARBA00023157"/>
    </source>
</evidence>
<dbReference type="SMART" id="SM00131">
    <property type="entry name" value="KU"/>
    <property type="match status" value="1"/>
</dbReference>
<dbReference type="Pfam" id="PF00014">
    <property type="entry name" value="Kunitz_BPTI"/>
    <property type="match status" value="1"/>
</dbReference>
<dbReference type="InterPro" id="IPR036880">
    <property type="entry name" value="Kunitz_BPTI_sf"/>
</dbReference>
<dbReference type="AlphaFoldDB" id="A0A0P4ZXK6"/>
<dbReference type="FunFam" id="4.10.410.10:FF:000020">
    <property type="entry name" value="Collagen, type VI, alpha 3"/>
    <property type="match status" value="1"/>
</dbReference>
<dbReference type="CDD" id="cd00109">
    <property type="entry name" value="Kunitz-type"/>
    <property type="match status" value="1"/>
</dbReference>
<organism evidence="6">
    <name type="scientific">Daphnia magna</name>
    <dbReference type="NCBI Taxonomy" id="35525"/>
    <lineage>
        <taxon>Eukaryota</taxon>
        <taxon>Metazoa</taxon>
        <taxon>Ecdysozoa</taxon>
        <taxon>Arthropoda</taxon>
        <taxon>Crustacea</taxon>
        <taxon>Branchiopoda</taxon>
        <taxon>Diplostraca</taxon>
        <taxon>Cladocera</taxon>
        <taxon>Anomopoda</taxon>
        <taxon>Daphniidae</taxon>
        <taxon>Daphnia</taxon>
    </lineage>
</organism>
<dbReference type="SUPFAM" id="SSF57362">
    <property type="entry name" value="BPTI-like"/>
    <property type="match status" value="1"/>
</dbReference>
<dbReference type="Gene3D" id="4.10.410.10">
    <property type="entry name" value="Pancreatic trypsin inhibitor Kunitz domain"/>
    <property type="match status" value="1"/>
</dbReference>
<dbReference type="EMBL" id="GDIP01206636">
    <property type="protein sequence ID" value="JAJ16766.1"/>
    <property type="molecule type" value="Transcribed_RNA"/>
</dbReference>
<keyword evidence="2" id="KW-0646">Protease inhibitor</keyword>
<dbReference type="InterPro" id="IPR046350">
    <property type="entry name" value="Cystatin_sf"/>
</dbReference>
<keyword evidence="8" id="KW-1185">Reference proteome</keyword>
<dbReference type="PROSITE" id="PS00287">
    <property type="entry name" value="CYSTATIN"/>
    <property type="match status" value="1"/>
</dbReference>
<gene>
    <name evidence="7" type="ORF">APZ42_020901</name>
</gene>
<dbReference type="InterPro" id="IPR018073">
    <property type="entry name" value="Prot_inh_cystat_CS"/>
</dbReference>
<dbReference type="OrthoDB" id="4473401at2759"/>
<dbReference type="SUPFAM" id="SSF54403">
    <property type="entry name" value="Cystatin/monellin"/>
    <property type="match status" value="1"/>
</dbReference>
<feature type="domain" description="BPTI/Kunitz inhibitor" evidence="5">
    <location>
        <begin position="49"/>
        <end position="103"/>
    </location>
</feature>
<evidence type="ECO:0000313" key="8">
    <source>
        <dbReference type="Proteomes" id="UP000076858"/>
    </source>
</evidence>
<dbReference type="PANTHER" id="PTHR47364:SF2">
    <property type="entry name" value="CYSTEINE PROTEINASE INHIBITOR 5"/>
    <property type="match status" value="1"/>
</dbReference>
<feature type="non-terminal residue" evidence="6">
    <location>
        <position position="303"/>
    </location>
</feature>